<dbReference type="RefSeq" id="WP_381190451.1">
    <property type="nucleotide sequence ID" value="NZ_JBHSFE010000002.1"/>
</dbReference>
<dbReference type="Proteomes" id="UP001595993">
    <property type="component" value="Unassembled WGS sequence"/>
</dbReference>
<evidence type="ECO:0000313" key="2">
    <source>
        <dbReference type="EMBL" id="MFC4606241.1"/>
    </source>
</evidence>
<organism evidence="2 3">
    <name type="scientific">Streptomyces maoxianensis</name>
    <dbReference type="NCBI Taxonomy" id="1459942"/>
    <lineage>
        <taxon>Bacteria</taxon>
        <taxon>Bacillati</taxon>
        <taxon>Actinomycetota</taxon>
        <taxon>Actinomycetes</taxon>
        <taxon>Kitasatosporales</taxon>
        <taxon>Streptomycetaceae</taxon>
        <taxon>Streptomyces</taxon>
    </lineage>
</organism>
<feature type="region of interest" description="Disordered" evidence="1">
    <location>
        <begin position="24"/>
        <end position="57"/>
    </location>
</feature>
<dbReference type="EMBL" id="JBHSFE010000002">
    <property type="protein sequence ID" value="MFC4606241.1"/>
    <property type="molecule type" value="Genomic_DNA"/>
</dbReference>
<keyword evidence="3" id="KW-1185">Reference proteome</keyword>
<comment type="caution">
    <text evidence="2">The sequence shown here is derived from an EMBL/GenBank/DDBJ whole genome shotgun (WGS) entry which is preliminary data.</text>
</comment>
<reference evidence="3" key="1">
    <citation type="journal article" date="2019" name="Int. J. Syst. Evol. Microbiol.">
        <title>The Global Catalogue of Microorganisms (GCM) 10K type strain sequencing project: providing services to taxonomists for standard genome sequencing and annotation.</title>
        <authorList>
            <consortium name="The Broad Institute Genomics Platform"/>
            <consortium name="The Broad Institute Genome Sequencing Center for Infectious Disease"/>
            <person name="Wu L."/>
            <person name="Ma J."/>
        </authorList>
    </citation>
    <scope>NUCLEOTIDE SEQUENCE [LARGE SCALE GENOMIC DNA]</scope>
    <source>
        <strain evidence="3">CGMCC 4.7139</strain>
    </source>
</reference>
<dbReference type="SUPFAM" id="SSF52540">
    <property type="entry name" value="P-loop containing nucleoside triphosphate hydrolases"/>
    <property type="match status" value="1"/>
</dbReference>
<evidence type="ECO:0000313" key="3">
    <source>
        <dbReference type="Proteomes" id="UP001595993"/>
    </source>
</evidence>
<name>A0ABV9G0B4_9ACTN</name>
<evidence type="ECO:0008006" key="4">
    <source>
        <dbReference type="Google" id="ProtNLM"/>
    </source>
</evidence>
<dbReference type="Gene3D" id="3.40.50.300">
    <property type="entry name" value="P-loop containing nucleotide triphosphate hydrolases"/>
    <property type="match status" value="1"/>
</dbReference>
<evidence type="ECO:0000256" key="1">
    <source>
        <dbReference type="SAM" id="MobiDB-lite"/>
    </source>
</evidence>
<dbReference type="InterPro" id="IPR027417">
    <property type="entry name" value="P-loop_NTPase"/>
</dbReference>
<accession>A0ABV9G0B4</accession>
<sequence length="94" mass="10526">MAAVQEMHALIPLLHEPIATIHRRATPPENRHHLPQREGSVRRHTTAGEPPENTKVADHIVVMEEGRITAQGRYDDLVHAGGTFAELLELSQDR</sequence>
<feature type="compositionally biased region" description="Basic and acidic residues" evidence="1">
    <location>
        <begin position="29"/>
        <end position="41"/>
    </location>
</feature>
<gene>
    <name evidence="2" type="ORF">ACFO9E_00125</name>
</gene>
<proteinExistence type="predicted"/>
<protein>
    <recommendedName>
        <fullName evidence="4">ABC transporter ATP-binding protein</fullName>
    </recommendedName>
</protein>